<accession>A0AAP0F5V6</accession>
<organism evidence="2 3">
    <name type="scientific">Stephania japonica</name>
    <dbReference type="NCBI Taxonomy" id="461633"/>
    <lineage>
        <taxon>Eukaryota</taxon>
        <taxon>Viridiplantae</taxon>
        <taxon>Streptophyta</taxon>
        <taxon>Embryophyta</taxon>
        <taxon>Tracheophyta</taxon>
        <taxon>Spermatophyta</taxon>
        <taxon>Magnoliopsida</taxon>
        <taxon>Ranunculales</taxon>
        <taxon>Menispermaceae</taxon>
        <taxon>Menispermoideae</taxon>
        <taxon>Cissampelideae</taxon>
        <taxon>Stephania</taxon>
    </lineage>
</organism>
<proteinExistence type="predicted"/>
<evidence type="ECO:0000256" key="1">
    <source>
        <dbReference type="SAM" id="MobiDB-lite"/>
    </source>
</evidence>
<dbReference type="EMBL" id="JBBNAE010000008">
    <property type="protein sequence ID" value="KAK9103007.1"/>
    <property type="molecule type" value="Genomic_DNA"/>
</dbReference>
<dbReference type="Proteomes" id="UP001417504">
    <property type="component" value="Unassembled WGS sequence"/>
</dbReference>
<feature type="region of interest" description="Disordered" evidence="1">
    <location>
        <begin position="208"/>
        <end position="227"/>
    </location>
</feature>
<feature type="compositionally biased region" description="Low complexity" evidence="1">
    <location>
        <begin position="218"/>
        <end position="227"/>
    </location>
</feature>
<dbReference type="AlphaFoldDB" id="A0AAP0F5V6"/>
<gene>
    <name evidence="2" type="ORF">Sjap_020261</name>
</gene>
<reference evidence="2 3" key="1">
    <citation type="submission" date="2024-01" db="EMBL/GenBank/DDBJ databases">
        <title>Genome assemblies of Stephania.</title>
        <authorList>
            <person name="Yang L."/>
        </authorList>
    </citation>
    <scope>NUCLEOTIDE SEQUENCE [LARGE SCALE GENOMIC DNA]</scope>
    <source>
        <strain evidence="2">QJT</strain>
        <tissue evidence="2">Leaf</tissue>
    </source>
</reference>
<evidence type="ECO:0000313" key="2">
    <source>
        <dbReference type="EMBL" id="KAK9103007.1"/>
    </source>
</evidence>
<sequence>MVSPRPGQLKRWKWLSELGVTDQSRDEWLHGTTGFPELATTQCDDKHSSEGGDAARDAVEPMSQDVFRLLVVSVQGYFETIESNEHEVSCCTGSTVASWGVNYPKRHLRHRVGNESLPTVPCHVVGFYSSGIADGVSHEDWEVIAEHLQQQLNHVIVLKPFGEDRTLLACLDFRDRKFLVVALRRLKDSMIHEVVKWANVANNSEQTLQGSDDEQQANDGLSELNESSSGSIDFDFEFMEGQLDENVFEEANLFERVENEHRPLHIQVVNQFVASEIREIT</sequence>
<evidence type="ECO:0000313" key="3">
    <source>
        <dbReference type="Proteomes" id="UP001417504"/>
    </source>
</evidence>
<comment type="caution">
    <text evidence="2">The sequence shown here is derived from an EMBL/GenBank/DDBJ whole genome shotgun (WGS) entry which is preliminary data.</text>
</comment>
<keyword evidence="3" id="KW-1185">Reference proteome</keyword>
<protein>
    <submittedName>
        <fullName evidence="2">Uncharacterized protein</fullName>
    </submittedName>
</protein>
<name>A0AAP0F5V6_9MAGN</name>